<dbReference type="Gene3D" id="3.40.50.10880">
    <property type="entry name" value="Uncharacterised protein PF01937, DUF89, domain 3"/>
    <property type="match status" value="1"/>
</dbReference>
<dbReference type="Pfam" id="PF01937">
    <property type="entry name" value="ARMT1-like_dom"/>
    <property type="match status" value="1"/>
</dbReference>
<comment type="caution">
    <text evidence="2">The sequence shown here is derived from an EMBL/GenBank/DDBJ whole genome shotgun (WGS) entry which is preliminary data.</text>
</comment>
<dbReference type="EMBL" id="NXLU01000001">
    <property type="protein sequence ID" value="RDU69916.1"/>
    <property type="molecule type" value="Genomic_DNA"/>
</dbReference>
<feature type="domain" description="Damage-control phosphatase ARMT1-like metal-binding" evidence="1">
    <location>
        <begin position="12"/>
        <end position="281"/>
    </location>
</feature>
<dbReference type="AlphaFoldDB" id="A0A3D8IY56"/>
<sequence length="288" mass="32889">MGKGEQKVKAQKECFICLYNQAKVWSEKIGQEYLQKIPKDKNGNSVNLTPPHIAIKLYEKLAQERGVEDLYKQIKYDCITKAYDMLKGIDPLNISLKEGIIFGALGNVIDYGSALNFQINEFDLKKEREKLEFAHFDFEAFQKRAKEAKNIIIIADNAGENLFDEIMIQTLKTYFPSLVFSYFLRGAPIINDLTLQDLGNPYSQKIFSLAQVVDTGVKSPSFIYANATAQAQEIYNQADLIIAKGMGNFECMEEQKDERVFFLFKIKCQVIANWLSLPLGKMVFKQNL</sequence>
<organism evidence="2 3">
    <name type="scientific">Helicobacter cholecystus</name>
    <dbReference type="NCBI Taxonomy" id="45498"/>
    <lineage>
        <taxon>Bacteria</taxon>
        <taxon>Pseudomonadati</taxon>
        <taxon>Campylobacterota</taxon>
        <taxon>Epsilonproteobacteria</taxon>
        <taxon>Campylobacterales</taxon>
        <taxon>Helicobacteraceae</taxon>
        <taxon>Helicobacter</taxon>
    </lineage>
</organism>
<dbReference type="SUPFAM" id="SSF111321">
    <property type="entry name" value="AF1104-like"/>
    <property type="match status" value="1"/>
</dbReference>
<evidence type="ECO:0000259" key="1">
    <source>
        <dbReference type="Pfam" id="PF01937"/>
    </source>
</evidence>
<protein>
    <submittedName>
        <fullName evidence="2">DUF89 domain-containing protein</fullName>
    </submittedName>
</protein>
<evidence type="ECO:0000313" key="2">
    <source>
        <dbReference type="EMBL" id="RDU69916.1"/>
    </source>
</evidence>
<dbReference type="Proteomes" id="UP000257067">
    <property type="component" value="Unassembled WGS sequence"/>
</dbReference>
<accession>A0A3D8IY56</accession>
<dbReference type="PIRSF" id="PIRSF006593">
    <property type="entry name" value="UCP006593"/>
    <property type="match status" value="1"/>
</dbReference>
<gene>
    <name evidence="2" type="ORF">CQA62_00435</name>
</gene>
<dbReference type="InterPro" id="IPR014444">
    <property type="entry name" value="PH1575-like"/>
</dbReference>
<dbReference type="InterPro" id="IPR002791">
    <property type="entry name" value="ARMT1-like_metal-bd"/>
</dbReference>
<keyword evidence="3" id="KW-1185">Reference proteome</keyword>
<reference evidence="2 3" key="1">
    <citation type="submission" date="2018-04" db="EMBL/GenBank/DDBJ databases">
        <title>Novel Campyloabacter and Helicobacter Species and Strains.</title>
        <authorList>
            <person name="Mannion A.J."/>
            <person name="Shen Z."/>
            <person name="Fox J.G."/>
        </authorList>
    </citation>
    <scope>NUCLEOTIDE SEQUENCE [LARGE SCALE GENOMIC DNA]</scope>
    <source>
        <strain evidence="2 3">ATCC 700242</strain>
    </source>
</reference>
<evidence type="ECO:0000313" key="3">
    <source>
        <dbReference type="Proteomes" id="UP000257067"/>
    </source>
</evidence>
<proteinExistence type="predicted"/>
<dbReference type="InterPro" id="IPR036075">
    <property type="entry name" value="ARMT-1-like_metal-bd_sf"/>
</dbReference>
<dbReference type="OrthoDB" id="9796465at2"/>
<name>A0A3D8IY56_9HELI</name>